<dbReference type="RefSeq" id="XP_001485172.2">
    <property type="nucleotide sequence ID" value="XM_001485122.1"/>
</dbReference>
<dbReference type="KEGG" id="pgu:PGUG_02901"/>
<evidence type="ECO:0000313" key="3">
    <source>
        <dbReference type="EMBL" id="EDK38803.2"/>
    </source>
</evidence>
<keyword evidence="1" id="KW-0813">Transport</keyword>
<reference evidence="3 4" key="1">
    <citation type="journal article" date="2009" name="Nature">
        <title>Evolution of pathogenicity and sexual reproduction in eight Candida genomes.</title>
        <authorList>
            <person name="Butler G."/>
            <person name="Rasmussen M.D."/>
            <person name="Lin M.F."/>
            <person name="Santos M.A."/>
            <person name="Sakthikumar S."/>
            <person name="Munro C.A."/>
            <person name="Rheinbay E."/>
            <person name="Grabherr M."/>
            <person name="Forche A."/>
            <person name="Reedy J.L."/>
            <person name="Agrafioti I."/>
            <person name="Arnaud M.B."/>
            <person name="Bates S."/>
            <person name="Brown A.J."/>
            <person name="Brunke S."/>
            <person name="Costanzo M.C."/>
            <person name="Fitzpatrick D.A."/>
            <person name="de Groot P.W."/>
            <person name="Harris D."/>
            <person name="Hoyer L.L."/>
            <person name="Hube B."/>
            <person name="Klis F.M."/>
            <person name="Kodira C."/>
            <person name="Lennard N."/>
            <person name="Logue M.E."/>
            <person name="Martin R."/>
            <person name="Neiman A.M."/>
            <person name="Nikolaou E."/>
            <person name="Quail M.A."/>
            <person name="Quinn J."/>
            <person name="Santos M.C."/>
            <person name="Schmitzberger F.F."/>
            <person name="Sherlock G."/>
            <person name="Shah P."/>
            <person name="Silverstein K.A."/>
            <person name="Skrzypek M.S."/>
            <person name="Soll D."/>
            <person name="Staggs R."/>
            <person name="Stansfield I."/>
            <person name="Stumpf M.P."/>
            <person name="Sudbery P.E."/>
            <person name="Srikantha T."/>
            <person name="Zeng Q."/>
            <person name="Berman J."/>
            <person name="Berriman M."/>
            <person name="Heitman J."/>
            <person name="Gow N.A."/>
            <person name="Lorenz M.C."/>
            <person name="Birren B.W."/>
            <person name="Kellis M."/>
            <person name="Cuomo C.A."/>
        </authorList>
    </citation>
    <scope>NUCLEOTIDE SEQUENCE [LARGE SCALE GENOMIC DNA]</scope>
    <source>
        <strain evidence="4">ATCC 6260 / CBS 566 / DSM 6381 / JCM 1539 / NBRC 10279 / NRRL Y-324</strain>
    </source>
</reference>
<gene>
    <name evidence="3" type="ORF">PGUG_02901</name>
</gene>
<dbReference type="eggNOG" id="KOG2348">
    <property type="taxonomic scope" value="Eukaryota"/>
</dbReference>
<name>A5DI00_PICGU</name>
<dbReference type="PANTHER" id="PTHR46154">
    <property type="match status" value="1"/>
</dbReference>
<dbReference type="InParanoid" id="A5DI00"/>
<evidence type="ECO:0000256" key="2">
    <source>
        <dbReference type="SAM" id="Phobius"/>
    </source>
</evidence>
<keyword evidence="2" id="KW-0472">Membrane</keyword>
<feature type="transmembrane region" description="Helical" evidence="2">
    <location>
        <begin position="59"/>
        <end position="86"/>
    </location>
</feature>
<dbReference type="InterPro" id="IPR038377">
    <property type="entry name" value="Na/Glc_symporter_sf"/>
</dbReference>
<organism evidence="3 4">
    <name type="scientific">Meyerozyma guilliermondii (strain ATCC 6260 / CBS 566 / DSM 6381 / JCM 1539 / NBRC 10279 / NRRL Y-324)</name>
    <name type="common">Yeast</name>
    <name type="synonym">Candida guilliermondii</name>
    <dbReference type="NCBI Taxonomy" id="294746"/>
    <lineage>
        <taxon>Eukaryota</taxon>
        <taxon>Fungi</taxon>
        <taxon>Dikarya</taxon>
        <taxon>Ascomycota</taxon>
        <taxon>Saccharomycotina</taxon>
        <taxon>Pichiomycetes</taxon>
        <taxon>Debaryomycetaceae</taxon>
        <taxon>Meyerozyma</taxon>
    </lineage>
</organism>
<evidence type="ECO:0000256" key="1">
    <source>
        <dbReference type="ARBA" id="ARBA00022448"/>
    </source>
</evidence>
<feature type="transmembrane region" description="Helical" evidence="2">
    <location>
        <begin position="106"/>
        <end position="129"/>
    </location>
</feature>
<sequence length="296" mass="32644">MCYTTNLLINGSSIFSAIHRAWNRARSYCVVFLLAYITLHFDGRHTRPPSLYRSGPHTVILYCLVLAFLFNCYATSEIVGSPGALWDLLVEASERRPIAGNASGSLLTFNSVQGGLFGLVLFGAGFAAACDSQLFQKAIAADPKYLVRGYILGGLAWFSLPFCLSTTMGLAAAGLETHPSFPTFPDLMSAEEIGAGLVLPYAASGVDGSVWCGHGVDDDFHGGYCCIFFRNYRHFRHGHPRRLQGIRQPRRQRWPLGLGVSCDGDSIRHCDCRLGYRACTCWVRRFVHHHCVGDHC</sequence>
<protein>
    <submittedName>
        <fullName evidence="3">Uncharacterized protein</fullName>
    </submittedName>
</protein>
<dbReference type="GeneID" id="5126505"/>
<dbReference type="EMBL" id="CH408157">
    <property type="protein sequence ID" value="EDK38803.2"/>
    <property type="molecule type" value="Genomic_DNA"/>
</dbReference>
<dbReference type="Proteomes" id="UP000001997">
    <property type="component" value="Unassembled WGS sequence"/>
</dbReference>
<feature type="transmembrane region" description="Helical" evidence="2">
    <location>
        <begin position="150"/>
        <end position="175"/>
    </location>
</feature>
<keyword evidence="4" id="KW-1185">Reference proteome</keyword>
<dbReference type="Gene3D" id="1.20.1730.10">
    <property type="entry name" value="Sodium/glucose cotransporter"/>
    <property type="match status" value="1"/>
</dbReference>
<dbReference type="PANTHER" id="PTHR46154:SF4">
    <property type="entry name" value="UREA ACTIVE TRANSPORTER"/>
    <property type="match status" value="1"/>
</dbReference>
<evidence type="ECO:0000313" key="4">
    <source>
        <dbReference type="Proteomes" id="UP000001997"/>
    </source>
</evidence>
<dbReference type="InterPro" id="IPR031155">
    <property type="entry name" value="DUR"/>
</dbReference>
<dbReference type="OrthoDB" id="6132759at2759"/>
<keyword evidence="2" id="KW-1133">Transmembrane helix</keyword>
<dbReference type="GO" id="GO:0015204">
    <property type="term" value="F:urea transmembrane transporter activity"/>
    <property type="evidence" value="ECO:0007669"/>
    <property type="project" value="InterPro"/>
</dbReference>
<dbReference type="STRING" id="294746.A5DI00"/>
<dbReference type="VEuPathDB" id="FungiDB:PGUG_02901"/>
<dbReference type="AlphaFoldDB" id="A5DI00"/>
<dbReference type="HOGENOM" id="CLU_940443_0_0_1"/>
<keyword evidence="2" id="KW-0812">Transmembrane</keyword>
<proteinExistence type="predicted"/>
<accession>A5DI00</accession>
<dbReference type="GO" id="GO:0005886">
    <property type="term" value="C:plasma membrane"/>
    <property type="evidence" value="ECO:0007669"/>
    <property type="project" value="TreeGrafter"/>
</dbReference>